<proteinExistence type="predicted"/>
<sequence>MPNYVALQSYKDRVASYVRKHNDHLVIQKLKSNKPITQTDIQTLETILFDDENIGTKQDYIDNYGDKPLGEFIRSIVGLDISAAQEVFADFIQSAHLQADQMTFMNTIITYITKNGVIDKKMLFEPPFTNIHDQGLFGLFDEADVTKVVQLIDRVNGNVEVAVAKVSL</sequence>
<dbReference type="GO" id="GO:0006304">
    <property type="term" value="P:DNA modification"/>
    <property type="evidence" value="ECO:0007669"/>
    <property type="project" value="InterPro"/>
</dbReference>
<reference evidence="2" key="1">
    <citation type="submission" date="2020-01" db="EMBL/GenBank/DDBJ databases">
        <authorList>
            <person name="Meier V. D."/>
            <person name="Meier V D."/>
        </authorList>
    </citation>
    <scope>NUCLEOTIDE SEQUENCE</scope>
    <source>
        <strain evidence="2">HLG_WM_MAG_07</strain>
    </source>
</reference>
<feature type="domain" description="EcoEI R protein C-terminal" evidence="1">
    <location>
        <begin position="8"/>
        <end position="154"/>
    </location>
</feature>
<gene>
    <name evidence="2" type="ORF">HELGO_WM8434</name>
</gene>
<protein>
    <submittedName>
        <fullName evidence="2">Type I restriction-modification system, restriction subunit R (EC)</fullName>
        <ecNumber evidence="2">3.1.21.3</ecNumber>
    </submittedName>
</protein>
<dbReference type="GO" id="GO:0003677">
    <property type="term" value="F:DNA binding"/>
    <property type="evidence" value="ECO:0007669"/>
    <property type="project" value="InterPro"/>
</dbReference>
<evidence type="ECO:0000259" key="1">
    <source>
        <dbReference type="Pfam" id="PF08463"/>
    </source>
</evidence>
<evidence type="ECO:0000313" key="2">
    <source>
        <dbReference type="EMBL" id="CAA6827604.1"/>
    </source>
</evidence>
<dbReference type="InterPro" id="IPR013670">
    <property type="entry name" value="EcoEI_R_C_dom"/>
</dbReference>
<organism evidence="2">
    <name type="scientific">uncultured Thiotrichaceae bacterium</name>
    <dbReference type="NCBI Taxonomy" id="298394"/>
    <lineage>
        <taxon>Bacteria</taxon>
        <taxon>Pseudomonadati</taxon>
        <taxon>Pseudomonadota</taxon>
        <taxon>Gammaproteobacteria</taxon>
        <taxon>Thiotrichales</taxon>
        <taxon>Thiotrichaceae</taxon>
        <taxon>environmental samples</taxon>
    </lineage>
</organism>
<dbReference type="EC" id="3.1.21.3" evidence="2"/>
<dbReference type="GO" id="GO:0009035">
    <property type="term" value="F:type I site-specific deoxyribonuclease activity"/>
    <property type="evidence" value="ECO:0007669"/>
    <property type="project" value="UniProtKB-EC"/>
</dbReference>
<dbReference type="Pfam" id="PF08463">
    <property type="entry name" value="EcoEI_R_C"/>
    <property type="match status" value="1"/>
</dbReference>
<name>A0A6S6UDM8_9GAMM</name>
<dbReference type="AlphaFoldDB" id="A0A6S6UDM8"/>
<keyword evidence="2" id="KW-0378">Hydrolase</keyword>
<accession>A0A6S6UDM8</accession>
<dbReference type="EMBL" id="CACVAY010000140">
    <property type="protein sequence ID" value="CAA6827604.1"/>
    <property type="molecule type" value="Genomic_DNA"/>
</dbReference>